<dbReference type="AlphaFoldDB" id="A0A9X4KHP1"/>
<feature type="region of interest" description="Disordered" evidence="1">
    <location>
        <begin position="25"/>
        <end position="57"/>
    </location>
</feature>
<dbReference type="InterPro" id="IPR050490">
    <property type="entry name" value="Bact_solute-bd_prot1"/>
</dbReference>
<feature type="compositionally biased region" description="Low complexity" evidence="1">
    <location>
        <begin position="32"/>
        <end position="56"/>
    </location>
</feature>
<gene>
    <name evidence="3" type="ORF">OMP38_16865</name>
</gene>
<proteinExistence type="predicted"/>
<protein>
    <submittedName>
        <fullName evidence="3">Extracellular solute-binding protein</fullName>
    </submittedName>
</protein>
<feature type="compositionally biased region" description="Basic residues" evidence="1">
    <location>
        <begin position="315"/>
        <end position="325"/>
    </location>
</feature>
<dbReference type="Proteomes" id="UP001153387">
    <property type="component" value="Unassembled WGS sequence"/>
</dbReference>
<name>A0A9X4KHP1_9BACL</name>
<dbReference type="PROSITE" id="PS51257">
    <property type="entry name" value="PROKAR_LIPOPROTEIN"/>
    <property type="match status" value="1"/>
</dbReference>
<dbReference type="PANTHER" id="PTHR43649:SF12">
    <property type="entry name" value="DIACETYLCHITOBIOSE BINDING PROTEIN DASA"/>
    <property type="match status" value="1"/>
</dbReference>
<evidence type="ECO:0000313" key="4">
    <source>
        <dbReference type="Proteomes" id="UP001153387"/>
    </source>
</evidence>
<keyword evidence="2" id="KW-0732">Signal</keyword>
<dbReference type="RefSeq" id="WP_277566161.1">
    <property type="nucleotide sequence ID" value="NZ_JAPDHZ010000003.1"/>
</dbReference>
<evidence type="ECO:0000256" key="1">
    <source>
        <dbReference type="SAM" id="MobiDB-lite"/>
    </source>
</evidence>
<dbReference type="InterPro" id="IPR006059">
    <property type="entry name" value="SBP"/>
</dbReference>
<feature type="region of interest" description="Disordered" evidence="1">
    <location>
        <begin position="303"/>
        <end position="353"/>
    </location>
</feature>
<evidence type="ECO:0000256" key="2">
    <source>
        <dbReference type="SAM" id="SignalP"/>
    </source>
</evidence>
<feature type="compositionally biased region" description="Basic and acidic residues" evidence="1">
    <location>
        <begin position="326"/>
        <end position="341"/>
    </location>
</feature>
<reference evidence="3 4" key="1">
    <citation type="submission" date="2022-10" db="EMBL/GenBank/DDBJ databases">
        <title>Comparative genomic analysis of Cohnella hashimotonis sp. nov., isolated from the International Space Station.</title>
        <authorList>
            <person name="Simpson A."/>
            <person name="Venkateswaran K."/>
        </authorList>
    </citation>
    <scope>NUCLEOTIDE SEQUENCE [LARGE SCALE GENOMIC DNA]</scope>
    <source>
        <strain evidence="3 4">DSM 18997</strain>
    </source>
</reference>
<organism evidence="3 4">
    <name type="scientific">Cohnella ginsengisoli</name>
    <dbReference type="NCBI Taxonomy" id="425004"/>
    <lineage>
        <taxon>Bacteria</taxon>
        <taxon>Bacillati</taxon>
        <taxon>Bacillota</taxon>
        <taxon>Bacilli</taxon>
        <taxon>Bacillales</taxon>
        <taxon>Paenibacillaceae</taxon>
        <taxon>Cohnella</taxon>
    </lineage>
</organism>
<keyword evidence="4" id="KW-1185">Reference proteome</keyword>
<dbReference type="PANTHER" id="PTHR43649">
    <property type="entry name" value="ARABINOSE-BINDING PROTEIN-RELATED"/>
    <property type="match status" value="1"/>
</dbReference>
<evidence type="ECO:0000313" key="3">
    <source>
        <dbReference type="EMBL" id="MDG0792353.1"/>
    </source>
</evidence>
<feature type="compositionally biased region" description="Basic residues" evidence="1">
    <location>
        <begin position="342"/>
        <end position="353"/>
    </location>
</feature>
<sequence>MTKKLASALMTMALFSTAALTACSGGKSETDGTSPSPSSASQTASQSAGQGTATASDSSSKKVTISFIENGWVNTPTDDNDPWRKWMNETYNVDFKLSAYPESDLESKLMVQFASNDPPDMIYAWDLNTIKKLYKQGVLLDDWTPYLDKLPTMSGTFSNQSKAYVNEGGKMIGLPTLPNPNTFSFKIRQDWLDKLQLKQPTTPEELLDVLRKFTHDDPDGNQKNDTWGISSAGAGANLGELKNLELMFGKTRIFAGSGQAESAIVNGTHKKAARLRQNDRRREAHRSRLVYAGLGAAQAEAVRGQGGRDVLSGRTRQRGGRRHRLDRVDDRMVREPADAKGRSGRRQPPARRD</sequence>
<comment type="caution">
    <text evidence="3">The sequence shown here is derived from an EMBL/GenBank/DDBJ whole genome shotgun (WGS) entry which is preliminary data.</text>
</comment>
<dbReference type="Gene3D" id="3.40.190.10">
    <property type="entry name" value="Periplasmic binding protein-like II"/>
    <property type="match status" value="2"/>
</dbReference>
<feature type="signal peptide" evidence="2">
    <location>
        <begin position="1"/>
        <end position="21"/>
    </location>
</feature>
<dbReference type="SUPFAM" id="SSF53850">
    <property type="entry name" value="Periplasmic binding protein-like II"/>
    <property type="match status" value="1"/>
</dbReference>
<accession>A0A9X4KHP1</accession>
<dbReference type="Pfam" id="PF13416">
    <property type="entry name" value="SBP_bac_8"/>
    <property type="match status" value="1"/>
</dbReference>
<dbReference type="EMBL" id="JAPDHZ010000003">
    <property type="protein sequence ID" value="MDG0792353.1"/>
    <property type="molecule type" value="Genomic_DNA"/>
</dbReference>
<feature type="chain" id="PRO_5040985672" evidence="2">
    <location>
        <begin position="22"/>
        <end position="353"/>
    </location>
</feature>